<organism evidence="1 2">
    <name type="scientific">Roseospira goensis</name>
    <dbReference type="NCBI Taxonomy" id="391922"/>
    <lineage>
        <taxon>Bacteria</taxon>
        <taxon>Pseudomonadati</taxon>
        <taxon>Pseudomonadota</taxon>
        <taxon>Alphaproteobacteria</taxon>
        <taxon>Rhodospirillales</taxon>
        <taxon>Rhodospirillaceae</taxon>
        <taxon>Roseospira</taxon>
    </lineage>
</organism>
<proteinExistence type="predicted"/>
<dbReference type="Pfam" id="PF03270">
    <property type="entry name" value="DUF269"/>
    <property type="match status" value="1"/>
</dbReference>
<dbReference type="InterPro" id="IPR004952">
    <property type="entry name" value="NifX-assoc_nitrogen_fix"/>
</dbReference>
<dbReference type="NCBIfam" id="TIGR02935">
    <property type="entry name" value="NifX-associated nitrogen fixation protein"/>
    <property type="match status" value="1"/>
</dbReference>
<dbReference type="AlphaFoldDB" id="A0A7W6S0Z9"/>
<reference evidence="1 2" key="1">
    <citation type="submission" date="2020-08" db="EMBL/GenBank/DDBJ databases">
        <title>Genome sequencing of Purple Non-Sulfur Bacteria from various extreme environments.</title>
        <authorList>
            <person name="Mayer M."/>
        </authorList>
    </citation>
    <scope>NUCLEOTIDE SEQUENCE [LARGE SCALE GENOMIC DNA]</scope>
    <source>
        <strain evidence="1 2">JA135</strain>
    </source>
</reference>
<protein>
    <submittedName>
        <fullName evidence="1">Putative nitrogen fixation protein</fullName>
    </submittedName>
</protein>
<accession>A0A7W6S0Z9</accession>
<dbReference type="RefSeq" id="WP_246423741.1">
    <property type="nucleotide sequence ID" value="NZ_JACIGI010000022.1"/>
</dbReference>
<dbReference type="Gene3D" id="1.10.3100.20">
    <property type="entry name" value="Protein of unknown function DUF269"/>
    <property type="match status" value="1"/>
</dbReference>
<comment type="caution">
    <text evidence="1">The sequence shown here is derived from an EMBL/GenBank/DDBJ whole genome shotgun (WGS) entry which is preliminary data.</text>
</comment>
<gene>
    <name evidence="1" type="ORF">GGD88_002605</name>
</gene>
<keyword evidence="2" id="KW-1185">Reference proteome</keyword>
<dbReference type="PIRSF" id="PIRSF005788">
    <property type="entry name" value="NifK"/>
    <property type="match status" value="1"/>
</dbReference>
<dbReference type="Proteomes" id="UP000555728">
    <property type="component" value="Unassembled WGS sequence"/>
</dbReference>
<name>A0A7W6S0Z9_9PROT</name>
<sequence length="163" mass="17261">MTALARKMAARTLAPEPAWPADPVFLPELAALIRAGDCCGLWEGKSDARLLGGYVVTRDQRRAIPILGEPDPRVLRRLHTYYQAVGTAIGRHTGHVATPLVDLSDEGFGRVVLIAGRLVAVARPLRDVHRFGFDDLAALDAAGAALVEEGAAMIAGHPALVAA</sequence>
<evidence type="ECO:0000313" key="2">
    <source>
        <dbReference type="Proteomes" id="UP000555728"/>
    </source>
</evidence>
<dbReference type="EMBL" id="JACIGI010000022">
    <property type="protein sequence ID" value="MBB4286864.1"/>
    <property type="molecule type" value="Genomic_DNA"/>
</dbReference>
<evidence type="ECO:0000313" key="1">
    <source>
        <dbReference type="EMBL" id="MBB4286864.1"/>
    </source>
</evidence>